<name>A0A7D3YF33_9EURY</name>
<dbReference type="InterPro" id="IPR058996">
    <property type="entry name" value="Toxin-rel_dom"/>
</dbReference>
<evidence type="ECO:0000259" key="1">
    <source>
        <dbReference type="Pfam" id="PF26442"/>
    </source>
</evidence>
<dbReference type="Proteomes" id="UP000505020">
    <property type="component" value="Chromosome"/>
</dbReference>
<evidence type="ECO:0000313" key="2">
    <source>
        <dbReference type="EMBL" id="QKG93528.1"/>
    </source>
</evidence>
<protein>
    <recommendedName>
        <fullName evidence="1">RelE toxin-related domain-containing protein</fullName>
    </recommendedName>
</protein>
<accession>A0A7D3YF33</accession>
<dbReference type="GeneID" id="55595711"/>
<dbReference type="RefSeq" id="WP_173230301.1">
    <property type="nucleotide sequence ID" value="NZ_CP053941.1"/>
</dbReference>
<dbReference type="KEGG" id="hsai:HPS36_11875"/>
<feature type="domain" description="RelE toxin-related" evidence="1">
    <location>
        <begin position="15"/>
        <end position="76"/>
    </location>
</feature>
<sequence>MSVTPHPTTHRPLTTTHATLRLDERSPETSHSVQKLWNEGITAELPDKDFDGARYYPPAGVVTCRTGNAIVTVLNAAATRVRTPDAVQCPECEEPHEAALMDACPWCGVETPEGRTTGTITVRYTEDR</sequence>
<keyword evidence="3" id="KW-1185">Reference proteome</keyword>
<dbReference type="Pfam" id="PF26442">
    <property type="entry name" value="Halo_toxin"/>
    <property type="match status" value="1"/>
</dbReference>
<proteinExistence type="predicted"/>
<dbReference type="AlphaFoldDB" id="A0A7D3YF33"/>
<dbReference type="EMBL" id="CP053941">
    <property type="protein sequence ID" value="QKG93528.1"/>
    <property type="molecule type" value="Genomic_DNA"/>
</dbReference>
<organism evidence="2 3">
    <name type="scientific">Halorubrum salinarum</name>
    <dbReference type="NCBI Taxonomy" id="2739057"/>
    <lineage>
        <taxon>Archaea</taxon>
        <taxon>Methanobacteriati</taxon>
        <taxon>Methanobacteriota</taxon>
        <taxon>Stenosarchaea group</taxon>
        <taxon>Halobacteria</taxon>
        <taxon>Halobacteriales</taxon>
        <taxon>Haloferacaceae</taxon>
        <taxon>Halorubrum</taxon>
    </lineage>
</organism>
<reference evidence="2 3" key="1">
    <citation type="submission" date="2020-05" db="EMBL/GenBank/DDBJ databases">
        <title>Halorubrum RHB-C sp.nov., an extremely halophilic archaeon isolated from solar salt farm.</title>
        <authorList>
            <person name="Ho H."/>
            <person name="Danganan R.E."/>
            <person name="Dedeles G.R."/>
            <person name="Kim S.-G."/>
        </authorList>
    </citation>
    <scope>NUCLEOTIDE SEQUENCE [LARGE SCALE GENOMIC DNA]</scope>
    <source>
        <strain evidence="2 3">RHB-C</strain>
    </source>
</reference>
<evidence type="ECO:0000313" key="3">
    <source>
        <dbReference type="Proteomes" id="UP000505020"/>
    </source>
</evidence>
<gene>
    <name evidence="2" type="ORF">HPS36_11875</name>
</gene>